<dbReference type="GO" id="GO:0005524">
    <property type="term" value="F:ATP binding"/>
    <property type="evidence" value="ECO:0007669"/>
    <property type="project" value="UniProtKB-KW"/>
</dbReference>
<dbReference type="InterPro" id="IPR017871">
    <property type="entry name" value="ABC_transporter-like_CS"/>
</dbReference>
<dbReference type="GO" id="GO:0045454">
    <property type="term" value="P:cell redox homeostasis"/>
    <property type="evidence" value="ECO:0007669"/>
    <property type="project" value="InterPro"/>
</dbReference>
<evidence type="ECO:0000256" key="4">
    <source>
        <dbReference type="ARBA" id="ARBA00022692"/>
    </source>
</evidence>
<dbReference type="PANTHER" id="PTHR24221">
    <property type="entry name" value="ATP-BINDING CASSETTE SUB-FAMILY B"/>
    <property type="match status" value="1"/>
</dbReference>
<evidence type="ECO:0000256" key="1">
    <source>
        <dbReference type="ARBA" id="ARBA00004651"/>
    </source>
</evidence>
<keyword evidence="3" id="KW-1003">Cell membrane</keyword>
<reference evidence="11 12" key="1">
    <citation type="submission" date="2020-10" db="EMBL/GenBank/DDBJ databases">
        <title>Eggerthella sp. nov., isolated from human feces.</title>
        <authorList>
            <person name="Yajun G."/>
        </authorList>
    </citation>
    <scope>NUCLEOTIDE SEQUENCE [LARGE SCALE GENOMIC DNA]</scope>
    <source>
        <strain evidence="11 12">HF-1101</strain>
    </source>
</reference>
<dbReference type="InterPro" id="IPR011527">
    <property type="entry name" value="ABC1_TM_dom"/>
</dbReference>
<evidence type="ECO:0000313" key="11">
    <source>
        <dbReference type="EMBL" id="QOS66854.1"/>
    </source>
</evidence>
<dbReference type="KEGG" id="egd:GS424_009825"/>
<keyword evidence="7 10" id="KW-1133">Transmembrane helix</keyword>
<dbReference type="Proteomes" id="UP000478463">
    <property type="component" value="Chromosome"/>
</dbReference>
<dbReference type="Pfam" id="PF00664">
    <property type="entry name" value="ABC_membrane"/>
    <property type="match status" value="2"/>
</dbReference>
<accession>A0A6L7ITA2</accession>
<dbReference type="PROSITE" id="PS00211">
    <property type="entry name" value="ABC_TRANSPORTER_1"/>
    <property type="match status" value="2"/>
</dbReference>
<dbReference type="GO" id="GO:0140359">
    <property type="term" value="F:ABC-type transporter activity"/>
    <property type="evidence" value="ECO:0007669"/>
    <property type="project" value="InterPro"/>
</dbReference>
<keyword evidence="8 10" id="KW-0472">Membrane</keyword>
<keyword evidence="4 10" id="KW-0812">Transmembrane</keyword>
<name>A0A6L7ITA2_9ACTN</name>
<gene>
    <name evidence="11" type="primary">cydC</name>
    <name evidence="11" type="ORF">GS424_009825</name>
</gene>
<dbReference type="InterPro" id="IPR036640">
    <property type="entry name" value="ABC1_TM_sf"/>
</dbReference>
<dbReference type="SUPFAM" id="SSF52540">
    <property type="entry name" value="P-loop containing nucleoside triphosphate hydrolases"/>
    <property type="match status" value="2"/>
</dbReference>
<feature type="transmembrane region" description="Helical" evidence="10">
    <location>
        <begin position="269"/>
        <end position="287"/>
    </location>
</feature>
<evidence type="ECO:0000256" key="7">
    <source>
        <dbReference type="ARBA" id="ARBA00022989"/>
    </source>
</evidence>
<evidence type="ECO:0000256" key="6">
    <source>
        <dbReference type="ARBA" id="ARBA00022840"/>
    </source>
</evidence>
<feature type="transmembrane region" description="Helical" evidence="10">
    <location>
        <begin position="21"/>
        <end position="46"/>
    </location>
</feature>
<dbReference type="SMART" id="SM00382">
    <property type="entry name" value="AAA"/>
    <property type="match status" value="2"/>
</dbReference>
<dbReference type="GO" id="GO:0005886">
    <property type="term" value="C:plasma membrane"/>
    <property type="evidence" value="ECO:0007669"/>
    <property type="project" value="UniProtKB-SubCell"/>
</dbReference>
<dbReference type="EMBL" id="CP063310">
    <property type="protein sequence ID" value="QOS66854.1"/>
    <property type="molecule type" value="Genomic_DNA"/>
</dbReference>
<proteinExistence type="predicted"/>
<dbReference type="InterPro" id="IPR014223">
    <property type="entry name" value="ABC_CydC/D"/>
</dbReference>
<dbReference type="PANTHER" id="PTHR24221:SF654">
    <property type="entry name" value="ATP-BINDING CASSETTE SUB-FAMILY B MEMBER 6"/>
    <property type="match status" value="1"/>
</dbReference>
<evidence type="ECO:0000256" key="5">
    <source>
        <dbReference type="ARBA" id="ARBA00022741"/>
    </source>
</evidence>
<dbReference type="InterPro" id="IPR003439">
    <property type="entry name" value="ABC_transporter-like_ATP-bd"/>
</dbReference>
<evidence type="ECO:0000313" key="12">
    <source>
        <dbReference type="Proteomes" id="UP000478463"/>
    </source>
</evidence>
<keyword evidence="5" id="KW-0547">Nucleotide-binding</keyword>
<dbReference type="SUPFAM" id="SSF90123">
    <property type="entry name" value="ABC transporter transmembrane region"/>
    <property type="match status" value="2"/>
</dbReference>
<dbReference type="PROSITE" id="PS50929">
    <property type="entry name" value="ABC_TM1F"/>
    <property type="match status" value="2"/>
</dbReference>
<feature type="transmembrane region" description="Helical" evidence="10">
    <location>
        <begin position="137"/>
        <end position="154"/>
    </location>
</feature>
<comment type="subcellular location">
    <subcellularLocation>
        <location evidence="1">Cell membrane</location>
        <topology evidence="1">Multi-pass membrane protein</topology>
    </subcellularLocation>
</comment>
<evidence type="ECO:0000256" key="2">
    <source>
        <dbReference type="ARBA" id="ARBA00022448"/>
    </source>
</evidence>
<dbReference type="Gene3D" id="1.20.1560.10">
    <property type="entry name" value="ABC transporter type 1, transmembrane domain"/>
    <property type="match status" value="2"/>
</dbReference>
<feature type="transmembrane region" description="Helical" evidence="10">
    <location>
        <begin position="861"/>
        <end position="883"/>
    </location>
</feature>
<evidence type="ECO:0000256" key="10">
    <source>
        <dbReference type="SAM" id="Phobius"/>
    </source>
</evidence>
<dbReference type="FunFam" id="3.40.50.300:FF:000854">
    <property type="entry name" value="Multidrug ABC transporter ATP-binding protein"/>
    <property type="match status" value="1"/>
</dbReference>
<dbReference type="Gene3D" id="3.40.50.300">
    <property type="entry name" value="P-loop containing nucleotide triphosphate hydrolases"/>
    <property type="match status" value="2"/>
</dbReference>
<feature type="transmembrane region" description="Helical" evidence="10">
    <location>
        <begin position="769"/>
        <end position="789"/>
    </location>
</feature>
<keyword evidence="6" id="KW-0067">ATP-binding</keyword>
<keyword evidence="2" id="KW-0813">Transport</keyword>
<sequence length="1159" mass="122584">MFSKRLAEMVPAARKYVVASVALQWVALVANVALMLLIGLFVQALIEGGDVAASQASLVQAAVAAIVVRVGCLTLAQRMGQAAAAAAKRTVRKQVYDKLVRLGPSYSERVATSEAVQVSVEGTEQLESYFGSYMPQLFYSVVAPVTLFACLAPLCLPAAVALLACVPLIPASIVAVQKIAKRAMGTYWGAYTDLGATFLENLQGLTTLKIYRADAERHEAMNRDAETFRQATMRLLRMQLNSVTVMDVFAYGGAAVGIIMALWQFSLGQVPFFAAFAVVFLASEFFIPLRTLGSFFHTAMNGMAAADKMFAMLDTPEPERGSRVIEPDRASFACRGVGYSYDGERTVLEAVDFDAPAGSFTGIVGESGSGKSTLAGILSGRNAGFTGSVEVGGVPLAQASRAALASTVTVVPFSSYLFKGTVRSNLLLADPQASDDELWDALSRCRVDGFVRSAGGLDAAIAEEGGNLSGGQRQRLALARALLHDTPVYVFDEATSNVDAESEHAIIEVVHELARTKTVIMISHRLAAVADADRIYVLEDGRVAEAGPHDELLAQDGAYARLWNQQAALERFSSAARMGEPEDELADAFDDAPDRRPEAAPARGAAPASRSHLSVMLQLVKLVRPLLPWMLLAVALGVLGFAAAIFLTVFGTYALVDLAGFPQAVSYGAAVVLVAVCGVARGPLRYGEQLCNHYLAFKLLALVRDRVYAALRRLAPAKLEGRDKGDLVSLVTSDIELLEVFYAHTLSPAIIALVVSLGMGAFIAAVSPVLGALALASYVLVGVVVPVVASKASGSGGRALREGIGDMNAFVLDSLRGLRETLQFGRAADRSRELDERMGALARVEERLKGRGALAMSLTNGLVLALDVAMVLASGALCASGAIGPDAALVATAALMSSFGPVIAVANLGSTLQQTLASGARVLELIEERPQTEEVDDGVDLEAFSGAAVRRVDFSYGDRPVLDGVSLRIEPGSVVHLAGRSGSGKSTLCKLLMRFWDATRGVVEVSGTDVRRVNTASLRDTEGYMTQETHLFAGTIGENILIAKPDASPEELAEACRKAALSTLVERLPQGLDTPVGELGETLSGGERQRIGLARVFLHDAPFVLLDEPTSNLDSLNEAAVLSALAEGREGKTIVLVSHRASTAAIADTTYTVDRGRLS</sequence>
<organism evidence="11 12">
    <name type="scientific">Eggerthella guodeyinii</name>
    <dbReference type="NCBI Taxonomy" id="2690837"/>
    <lineage>
        <taxon>Bacteria</taxon>
        <taxon>Bacillati</taxon>
        <taxon>Actinomycetota</taxon>
        <taxon>Coriobacteriia</taxon>
        <taxon>Eggerthellales</taxon>
        <taxon>Eggerthellaceae</taxon>
        <taxon>Eggerthella</taxon>
    </lineage>
</organism>
<dbReference type="Pfam" id="PF00005">
    <property type="entry name" value="ABC_tran"/>
    <property type="match status" value="2"/>
</dbReference>
<dbReference type="GO" id="GO:0034775">
    <property type="term" value="P:glutathione transmembrane transport"/>
    <property type="evidence" value="ECO:0007669"/>
    <property type="project" value="InterPro"/>
</dbReference>
<dbReference type="GO" id="GO:0034040">
    <property type="term" value="F:ATPase-coupled lipid transmembrane transporter activity"/>
    <property type="evidence" value="ECO:0007669"/>
    <property type="project" value="TreeGrafter"/>
</dbReference>
<feature type="transmembrane region" description="Helical" evidence="10">
    <location>
        <begin position="626"/>
        <end position="655"/>
    </location>
</feature>
<evidence type="ECO:0000256" key="9">
    <source>
        <dbReference type="SAM" id="MobiDB-lite"/>
    </source>
</evidence>
<dbReference type="AlphaFoldDB" id="A0A6L7ITA2"/>
<protein>
    <submittedName>
        <fullName evidence="11">Thiol reductant ABC exporter subunit CydC</fullName>
    </submittedName>
</protein>
<dbReference type="PROSITE" id="PS50893">
    <property type="entry name" value="ABC_TRANSPORTER_2"/>
    <property type="match status" value="2"/>
</dbReference>
<feature type="region of interest" description="Disordered" evidence="9">
    <location>
        <begin position="583"/>
        <end position="605"/>
    </location>
</feature>
<dbReference type="GO" id="GO:0016887">
    <property type="term" value="F:ATP hydrolysis activity"/>
    <property type="evidence" value="ECO:0007669"/>
    <property type="project" value="InterPro"/>
</dbReference>
<dbReference type="InterPro" id="IPR003593">
    <property type="entry name" value="AAA+_ATPase"/>
</dbReference>
<evidence type="ECO:0000256" key="3">
    <source>
        <dbReference type="ARBA" id="ARBA00022475"/>
    </source>
</evidence>
<feature type="transmembrane region" description="Helical" evidence="10">
    <location>
        <begin position="889"/>
        <end position="908"/>
    </location>
</feature>
<feature type="transmembrane region" description="Helical" evidence="10">
    <location>
        <begin position="740"/>
        <end position="763"/>
    </location>
</feature>
<feature type="transmembrane region" description="Helical" evidence="10">
    <location>
        <begin position="661"/>
        <end position="680"/>
    </location>
</feature>
<dbReference type="CDD" id="cd18781">
    <property type="entry name" value="ABC_6TM_AarD_CydDC_like"/>
    <property type="match status" value="1"/>
</dbReference>
<dbReference type="NCBIfam" id="TIGR02868">
    <property type="entry name" value="CydC"/>
    <property type="match status" value="1"/>
</dbReference>
<feature type="transmembrane region" description="Helical" evidence="10">
    <location>
        <begin position="243"/>
        <end position="263"/>
    </location>
</feature>
<dbReference type="InterPro" id="IPR039421">
    <property type="entry name" value="Type_1_exporter"/>
</dbReference>
<evidence type="ECO:0000256" key="8">
    <source>
        <dbReference type="ARBA" id="ARBA00023136"/>
    </source>
</evidence>
<dbReference type="InterPro" id="IPR027417">
    <property type="entry name" value="P-loop_NTPase"/>
</dbReference>
<dbReference type="RefSeq" id="WP_160942372.1">
    <property type="nucleotide sequence ID" value="NZ_CP063310.1"/>
</dbReference>